<dbReference type="SUPFAM" id="SSF54791">
    <property type="entry name" value="Eukaryotic type KH-domain (KH-domain type I)"/>
    <property type="match status" value="1"/>
</dbReference>
<dbReference type="InterPro" id="IPR036612">
    <property type="entry name" value="KH_dom_type_1_sf"/>
</dbReference>
<organism evidence="4">
    <name type="scientific">Ensete ventricosum</name>
    <name type="common">Abyssinian banana</name>
    <name type="synonym">Musa ensete</name>
    <dbReference type="NCBI Taxonomy" id="4639"/>
    <lineage>
        <taxon>Eukaryota</taxon>
        <taxon>Viridiplantae</taxon>
        <taxon>Streptophyta</taxon>
        <taxon>Embryophyta</taxon>
        <taxon>Tracheophyta</taxon>
        <taxon>Spermatophyta</taxon>
        <taxon>Magnoliopsida</taxon>
        <taxon>Liliopsida</taxon>
        <taxon>Zingiberales</taxon>
        <taxon>Musaceae</taxon>
        <taxon>Ensete</taxon>
    </lineage>
</organism>
<evidence type="ECO:0000256" key="2">
    <source>
        <dbReference type="PROSITE-ProRule" id="PRU00117"/>
    </source>
</evidence>
<dbReference type="CDD" id="cd22460">
    <property type="entry name" value="KH-I_PEPPER_rpt2_like"/>
    <property type="match status" value="1"/>
</dbReference>
<dbReference type="PANTHER" id="PTHR10288">
    <property type="entry name" value="KH DOMAIN CONTAINING RNA BINDING PROTEIN"/>
    <property type="match status" value="1"/>
</dbReference>
<proteinExistence type="predicted"/>
<dbReference type="Gene3D" id="3.30.1370.10">
    <property type="entry name" value="K Homology domain, type 1"/>
    <property type="match status" value="1"/>
</dbReference>
<dbReference type="EMBL" id="KV875486">
    <property type="protein sequence ID" value="RZR71058.1"/>
    <property type="molecule type" value="Genomic_DNA"/>
</dbReference>
<keyword evidence="1" id="KW-0677">Repeat</keyword>
<sequence>MAVPDTKESTVLSRLLVTSNQTGCLLGKGGSIIAEMRKLSGAHIRILGKEQIPKGVPENDEVVQISGEFGAVQEALLQITARLKLHVFRDKLPTMNRNIPPAFVEQLPPYGLYMGRRESSPPRLYPNMPPFQKDHVGRPFEERSVFAHPVHGSGIPLGIERPAPWPPQAPYRPVHTGPAADRYVDRLLSDGTTKIGRRRLISAVSGRLKKKREKKKRKRRKKKKYLAAVLACALPAGHLQDYCTSTNKMLVRWYGLGMRDIGGPMLLPDYPGGPQRRMGRFARSVFPLTSFGIHGNHS</sequence>
<dbReference type="SMART" id="SM00322">
    <property type="entry name" value="KH"/>
    <property type="match status" value="1"/>
</dbReference>
<evidence type="ECO:0000256" key="1">
    <source>
        <dbReference type="ARBA" id="ARBA00022737"/>
    </source>
</evidence>
<keyword evidence="2" id="KW-0694">RNA-binding</keyword>
<reference evidence="4" key="1">
    <citation type="journal article" date="2018" name="Data Brief">
        <title>Genome sequence data from 17 accessions of Ensete ventricosum, a staple food crop for millions in Ethiopia.</title>
        <authorList>
            <person name="Yemataw Z."/>
            <person name="Muzemil S."/>
            <person name="Ambachew D."/>
            <person name="Tripathi L."/>
            <person name="Tesfaye K."/>
            <person name="Chala A."/>
            <person name="Farbos A."/>
            <person name="O'Neill P."/>
            <person name="Moore K."/>
            <person name="Grant M."/>
            <person name="Studholme D.J."/>
        </authorList>
    </citation>
    <scope>NUCLEOTIDE SEQUENCE [LARGE SCALE GENOMIC DNA]</scope>
    <source>
        <tissue evidence="4">Leaf</tissue>
    </source>
</reference>
<protein>
    <recommendedName>
        <fullName evidence="3">K Homology domain-containing protein</fullName>
    </recommendedName>
</protein>
<gene>
    <name evidence="4" type="ORF">BHM03_00003264</name>
</gene>
<dbReference type="Pfam" id="PF00013">
    <property type="entry name" value="KH_1"/>
    <property type="match status" value="1"/>
</dbReference>
<dbReference type="AlphaFoldDB" id="A0A445MA13"/>
<name>A0A445MA13_ENSVE</name>
<feature type="domain" description="K Homology" evidence="3">
    <location>
        <begin position="9"/>
        <end position="84"/>
    </location>
</feature>
<evidence type="ECO:0000259" key="3">
    <source>
        <dbReference type="SMART" id="SM00322"/>
    </source>
</evidence>
<dbReference type="InterPro" id="IPR004087">
    <property type="entry name" value="KH_dom"/>
</dbReference>
<dbReference type="GO" id="GO:0003723">
    <property type="term" value="F:RNA binding"/>
    <property type="evidence" value="ECO:0007669"/>
    <property type="project" value="UniProtKB-UniRule"/>
</dbReference>
<accession>A0A445MA13</accession>
<dbReference type="InterPro" id="IPR004088">
    <property type="entry name" value="KH_dom_type_1"/>
</dbReference>
<dbReference type="PROSITE" id="PS50084">
    <property type="entry name" value="KH_TYPE_1"/>
    <property type="match status" value="1"/>
</dbReference>
<dbReference type="Proteomes" id="UP000290560">
    <property type="component" value="Unassembled WGS sequence"/>
</dbReference>
<evidence type="ECO:0000313" key="4">
    <source>
        <dbReference type="EMBL" id="RZR71058.1"/>
    </source>
</evidence>